<evidence type="ECO:0000256" key="4">
    <source>
        <dbReference type="ARBA" id="ARBA00022857"/>
    </source>
</evidence>
<evidence type="ECO:0000259" key="10">
    <source>
        <dbReference type="PROSITE" id="PS52019"/>
    </source>
</evidence>
<keyword evidence="3" id="KW-0808">Transferase</keyword>
<feature type="region of interest" description="C-terminal hotdog fold" evidence="8">
    <location>
        <begin position="46"/>
        <end position="201"/>
    </location>
</feature>
<name>A0AAN6XTP7_9PEZI</name>
<dbReference type="InterPro" id="IPR029063">
    <property type="entry name" value="SAM-dependent_MTases_sf"/>
</dbReference>
<protein>
    <submittedName>
        <fullName evidence="11">Polyketide synthase</fullName>
    </submittedName>
</protein>
<dbReference type="SMART" id="SM00829">
    <property type="entry name" value="PKS_ER"/>
    <property type="match status" value="1"/>
</dbReference>
<evidence type="ECO:0000256" key="2">
    <source>
        <dbReference type="ARBA" id="ARBA00022553"/>
    </source>
</evidence>
<accession>A0AAN6XTP7</accession>
<feature type="non-terminal residue" evidence="11">
    <location>
        <position position="1"/>
    </location>
</feature>
<dbReference type="PROSITE" id="PS52019">
    <property type="entry name" value="PKS_MFAS_DH"/>
    <property type="match status" value="1"/>
</dbReference>
<dbReference type="Gene3D" id="3.10.129.110">
    <property type="entry name" value="Polyketide synthase dehydratase"/>
    <property type="match status" value="1"/>
</dbReference>
<evidence type="ECO:0000313" key="11">
    <source>
        <dbReference type="EMBL" id="KAK4206718.1"/>
    </source>
</evidence>
<dbReference type="GO" id="GO:0030639">
    <property type="term" value="P:polyketide biosynthetic process"/>
    <property type="evidence" value="ECO:0007669"/>
    <property type="project" value="UniProtKB-ARBA"/>
</dbReference>
<gene>
    <name evidence="11" type="ORF">QBC37DRAFT_457761</name>
</gene>
<dbReference type="SMART" id="SM00822">
    <property type="entry name" value="PKS_KR"/>
    <property type="match status" value="1"/>
</dbReference>
<evidence type="ECO:0000256" key="5">
    <source>
        <dbReference type="ARBA" id="ARBA00023002"/>
    </source>
</evidence>
<dbReference type="PANTHER" id="PTHR43775:SF29">
    <property type="entry name" value="ASPERFURANONE POLYKETIDE SYNTHASE AFOG-RELATED"/>
    <property type="match status" value="1"/>
</dbReference>
<dbReference type="SUPFAM" id="SSF51735">
    <property type="entry name" value="NAD(P)-binding Rossmann-fold domains"/>
    <property type="match status" value="2"/>
</dbReference>
<evidence type="ECO:0000256" key="3">
    <source>
        <dbReference type="ARBA" id="ARBA00022679"/>
    </source>
</evidence>
<dbReference type="InterPro" id="IPR009081">
    <property type="entry name" value="PP-bd_ACP"/>
</dbReference>
<evidence type="ECO:0000256" key="7">
    <source>
        <dbReference type="ARBA" id="ARBA00023315"/>
    </source>
</evidence>
<dbReference type="Proteomes" id="UP001301769">
    <property type="component" value="Unassembled WGS sequence"/>
</dbReference>
<dbReference type="Gene3D" id="3.40.50.150">
    <property type="entry name" value="Vaccinia Virus protein VP39"/>
    <property type="match status" value="1"/>
</dbReference>
<dbReference type="PROSITE" id="PS50075">
    <property type="entry name" value="CARRIER"/>
    <property type="match status" value="1"/>
</dbReference>
<dbReference type="Gene3D" id="1.10.1200.10">
    <property type="entry name" value="ACP-like"/>
    <property type="match status" value="1"/>
</dbReference>
<dbReference type="InterPro" id="IPR057326">
    <property type="entry name" value="KR_dom"/>
</dbReference>
<dbReference type="InterPro" id="IPR011032">
    <property type="entry name" value="GroES-like_sf"/>
</dbReference>
<comment type="caution">
    <text evidence="11">The sequence shown here is derived from an EMBL/GenBank/DDBJ whole genome shotgun (WGS) entry which is preliminary data.</text>
</comment>
<dbReference type="InterPro" id="IPR013217">
    <property type="entry name" value="Methyltransf_12"/>
</dbReference>
<dbReference type="EMBL" id="MU858362">
    <property type="protein sequence ID" value="KAK4206718.1"/>
    <property type="molecule type" value="Genomic_DNA"/>
</dbReference>
<evidence type="ECO:0000256" key="8">
    <source>
        <dbReference type="PROSITE-ProRule" id="PRU01363"/>
    </source>
</evidence>
<dbReference type="InterPro" id="IPR049900">
    <property type="entry name" value="PKS_mFAS_DH"/>
</dbReference>
<comment type="caution">
    <text evidence="8">Lacks conserved residue(s) required for the propagation of feature annotation.</text>
</comment>
<dbReference type="GO" id="GO:0031177">
    <property type="term" value="F:phosphopantetheine binding"/>
    <property type="evidence" value="ECO:0007669"/>
    <property type="project" value="InterPro"/>
</dbReference>
<feature type="domain" description="Carrier" evidence="9">
    <location>
        <begin position="1418"/>
        <end position="1495"/>
    </location>
</feature>
<dbReference type="PANTHER" id="PTHR43775">
    <property type="entry name" value="FATTY ACID SYNTHASE"/>
    <property type="match status" value="1"/>
</dbReference>
<dbReference type="Pfam" id="PF23114">
    <property type="entry name" value="NAD-bd_HRPKS_sdrA"/>
    <property type="match status" value="1"/>
</dbReference>
<dbReference type="SMART" id="SM00823">
    <property type="entry name" value="PKS_PP"/>
    <property type="match status" value="1"/>
</dbReference>
<dbReference type="GO" id="GO:0004312">
    <property type="term" value="F:fatty acid synthase activity"/>
    <property type="evidence" value="ECO:0007669"/>
    <property type="project" value="TreeGrafter"/>
</dbReference>
<dbReference type="InterPro" id="IPR020806">
    <property type="entry name" value="PKS_PP-bd"/>
</dbReference>
<dbReference type="GO" id="GO:0016491">
    <property type="term" value="F:oxidoreductase activity"/>
    <property type="evidence" value="ECO:0007669"/>
    <property type="project" value="UniProtKB-KW"/>
</dbReference>
<reference evidence="11" key="2">
    <citation type="submission" date="2023-05" db="EMBL/GenBank/DDBJ databases">
        <authorList>
            <consortium name="Lawrence Berkeley National Laboratory"/>
            <person name="Steindorff A."/>
            <person name="Hensen N."/>
            <person name="Bonometti L."/>
            <person name="Westerberg I."/>
            <person name="Brannstrom I.O."/>
            <person name="Guillou S."/>
            <person name="Cros-Aarteil S."/>
            <person name="Calhoun S."/>
            <person name="Haridas S."/>
            <person name="Kuo A."/>
            <person name="Mondo S."/>
            <person name="Pangilinan J."/>
            <person name="Riley R."/>
            <person name="Labutti K."/>
            <person name="Andreopoulos B."/>
            <person name="Lipzen A."/>
            <person name="Chen C."/>
            <person name="Yanf M."/>
            <person name="Daum C."/>
            <person name="Ng V."/>
            <person name="Clum A."/>
            <person name="Ohm R."/>
            <person name="Martin F."/>
            <person name="Silar P."/>
            <person name="Natvig D."/>
            <person name="Lalanne C."/>
            <person name="Gautier V."/>
            <person name="Ament-Velasquez S.L."/>
            <person name="Kruys A."/>
            <person name="Hutchinson M.I."/>
            <person name="Powell A.J."/>
            <person name="Barry K."/>
            <person name="Miller A.N."/>
            <person name="Grigoriev I.V."/>
            <person name="Debuchy R."/>
            <person name="Gladieux P."/>
            <person name="Thoren M.H."/>
            <person name="Johannesson H."/>
        </authorList>
    </citation>
    <scope>NUCLEOTIDE SEQUENCE</scope>
    <source>
        <strain evidence="11">PSN293</strain>
    </source>
</reference>
<reference evidence="11" key="1">
    <citation type="journal article" date="2023" name="Mol. Phylogenet. Evol.">
        <title>Genome-scale phylogeny and comparative genomics of the fungal order Sordariales.</title>
        <authorList>
            <person name="Hensen N."/>
            <person name="Bonometti L."/>
            <person name="Westerberg I."/>
            <person name="Brannstrom I.O."/>
            <person name="Guillou S."/>
            <person name="Cros-Aarteil S."/>
            <person name="Calhoun S."/>
            <person name="Haridas S."/>
            <person name="Kuo A."/>
            <person name="Mondo S."/>
            <person name="Pangilinan J."/>
            <person name="Riley R."/>
            <person name="LaButti K."/>
            <person name="Andreopoulos B."/>
            <person name="Lipzen A."/>
            <person name="Chen C."/>
            <person name="Yan M."/>
            <person name="Daum C."/>
            <person name="Ng V."/>
            <person name="Clum A."/>
            <person name="Steindorff A."/>
            <person name="Ohm R.A."/>
            <person name="Martin F."/>
            <person name="Silar P."/>
            <person name="Natvig D.O."/>
            <person name="Lalanne C."/>
            <person name="Gautier V."/>
            <person name="Ament-Velasquez S.L."/>
            <person name="Kruys A."/>
            <person name="Hutchinson M.I."/>
            <person name="Powell A.J."/>
            <person name="Barry K."/>
            <person name="Miller A.N."/>
            <person name="Grigoriev I.V."/>
            <person name="Debuchy R."/>
            <person name="Gladieux P."/>
            <person name="Hiltunen Thoren M."/>
            <person name="Johannesson H."/>
        </authorList>
    </citation>
    <scope>NUCLEOTIDE SEQUENCE</scope>
    <source>
        <strain evidence="11">PSN293</strain>
    </source>
</reference>
<keyword evidence="2" id="KW-0597">Phosphoprotein</keyword>
<dbReference type="PROSITE" id="PS00012">
    <property type="entry name" value="PHOSPHOPANTETHEINE"/>
    <property type="match status" value="1"/>
</dbReference>
<dbReference type="CDD" id="cd02440">
    <property type="entry name" value="AdoMet_MTases"/>
    <property type="match status" value="1"/>
</dbReference>
<dbReference type="CDD" id="cd05195">
    <property type="entry name" value="enoyl_red"/>
    <property type="match status" value="1"/>
</dbReference>
<dbReference type="InterPro" id="IPR050091">
    <property type="entry name" value="PKS_NRPS_Biosynth_Enz"/>
</dbReference>
<dbReference type="InterPro" id="IPR036291">
    <property type="entry name" value="NAD(P)-bd_dom_sf"/>
</dbReference>
<dbReference type="Gene3D" id="3.40.50.720">
    <property type="entry name" value="NAD(P)-binding Rossmann-like Domain"/>
    <property type="match status" value="2"/>
</dbReference>
<dbReference type="Gene3D" id="3.90.180.10">
    <property type="entry name" value="Medium-chain alcohol dehydrogenases, catalytic domain"/>
    <property type="match status" value="1"/>
</dbReference>
<keyword evidence="5" id="KW-0560">Oxidoreductase</keyword>
<evidence type="ECO:0000259" key="9">
    <source>
        <dbReference type="PROSITE" id="PS50075"/>
    </source>
</evidence>
<proteinExistence type="predicted"/>
<dbReference type="Pfam" id="PF08242">
    <property type="entry name" value="Methyltransf_12"/>
    <property type="match status" value="1"/>
</dbReference>
<dbReference type="InterPro" id="IPR013154">
    <property type="entry name" value="ADH-like_N"/>
</dbReference>
<sequence>NCTGLVAVQYKTSLGSAAQGKAFIDEGREKVESHKEFYARLKEDNLPQVSIEEFYRFINKLGVQLGPVFQVLKTIGSGNYESICDLVISDTAAMMPENYEHDHVVHPTTLDGAVQMAALAATEGGLTVDRAKIPNFIDGVWVSAKMFDKKAGAKLVGYSTSKPFGKAEYVGDAVVSDETWGEELVTIQGCRTVALEKSLEEAGRAESGEDHHKLEAELTKMAARHCWGVDVENTPDAVIAALLEDHVRGVEDVDPGWISDLEHACYIFCKRSVQAAEDRGLDLPGSKLSPHHRLLYNYMRALVDDASLYSLEWQHANNSQDHWLGLSREQEDDVIQRASQHAMDGGLLCRVGTHLDAILAGEIEPLQLLRENDLLTRFYREALGTTRIQGIIGQADQAANRLVSYMFTDLSSGFFESAVTEFAEWSDFLEFKVLNIEKPPNDQGFSLGEYDLVIASNVLHATSCIGKVLRHCRSLLKPGGILLLEEITNTTAARVPMIVGCLPGWWMGEDDGRKGGPLISEDRWNVQLRQQEFDGIRLIFKDAKREDVYLKSLMISAAAPVPDLPLPPREIVLIAPEGADDNVSGCVGKTSRGIRDQFGDENFLINRISLLEAAKADPRKKAVIVALEARKPFMATIGRSEDFEAIKKVIVTAGSALWLTRGGAVDSPTPEANVIVGLARTVRGEVSSVRLTTLDLDPKDVGSDSEAALISRIFRSQLDDSHTEFEFALRDGQVQVLRVYTDPEVSHLFDKADEDEPKITDTPKVLPYGGYPESSAKETERIPLRLDIKTPGVLDTLRFVDDSDEHSKPLGNLQVEIFVKAIPLNFHDVMFAMGNVDTSMKDGDDGMGVEASGIVTRVGQGVTELTPGDRVVTCHIGSFRTHVRNHWSAVHKIPDAMSFTEAASFTSVYAAAIYALEDLARIQPGDTVLIHAASGGFGQAAIVIAQKAGAGAIYATVGSEAKKQILIEHYNMPASHILNSRDHLSFSAGLKRLTNNRGVDIVLNSLAGEFLRLNMGAIFNHNIPLSARLLKQVMALHSQGVVQPIRPISTLPFSHIEEAFRTMAGGKHIGKIVLIPRDQDQVPMIPPPSLISARQKSLDKNLSSLSLKSDTTYLIPGGLGGLGRVLARWMVSKGARHLVFTSRSGASSPESQSLLNDLASQGVETKAFALDISSKTAFFCLLTCLKNLNFPPIKGVTTLAMQIRDVFFENMSLADFHAALGPKLDITRNMDLLVPDSDQLDFFISLSSIDGVVGSRGQANYNAGNAFQDALARRRRAQGRKGHSICLGLIQDIGFAADKGVIEQHRYLDKGAAVRMTSGDVIKAVEAAILFSGSEAAPEDKGVNGAEIILGLATGGLLKATGHEDPYWMSEARFGAARVYDTQLLNGRETKGRNQVGQAGNSGEEIRKALAEAKTVDEAASVALAAITRKLARAMMMDEADLDPESPANSYGIHSLVAVEIRAWVFKELRSEVSVFEILSNAPLSSLAAMVAGRSTVVKVRGEE</sequence>
<evidence type="ECO:0000313" key="12">
    <source>
        <dbReference type="Proteomes" id="UP001301769"/>
    </source>
</evidence>
<dbReference type="GO" id="GO:0006633">
    <property type="term" value="P:fatty acid biosynthetic process"/>
    <property type="evidence" value="ECO:0007669"/>
    <property type="project" value="TreeGrafter"/>
</dbReference>
<dbReference type="SUPFAM" id="SSF47336">
    <property type="entry name" value="ACP-like"/>
    <property type="match status" value="1"/>
</dbReference>
<keyword evidence="1" id="KW-0596">Phosphopantetheine</keyword>
<dbReference type="InterPro" id="IPR006162">
    <property type="entry name" value="Ppantetheine_attach_site"/>
</dbReference>
<keyword evidence="6" id="KW-0511">Multifunctional enzyme</keyword>
<dbReference type="InterPro" id="IPR020843">
    <property type="entry name" value="ER"/>
</dbReference>
<feature type="region of interest" description="N-terminal hotdog fold" evidence="8">
    <location>
        <begin position="1"/>
        <end position="13"/>
    </location>
</feature>
<dbReference type="InterPro" id="IPR013968">
    <property type="entry name" value="PKS_KR"/>
</dbReference>
<feature type="domain" description="PKS/mFAS DH" evidence="10">
    <location>
        <begin position="1"/>
        <end position="201"/>
    </location>
</feature>
<keyword evidence="4" id="KW-0521">NADP</keyword>
<dbReference type="Pfam" id="PF08240">
    <property type="entry name" value="ADH_N"/>
    <property type="match status" value="1"/>
</dbReference>
<dbReference type="Pfam" id="PF14765">
    <property type="entry name" value="PS-DH"/>
    <property type="match status" value="1"/>
</dbReference>
<dbReference type="InterPro" id="IPR042104">
    <property type="entry name" value="PKS_dehydratase_sf"/>
</dbReference>
<dbReference type="SUPFAM" id="SSF53335">
    <property type="entry name" value="S-adenosyl-L-methionine-dependent methyltransferases"/>
    <property type="match status" value="1"/>
</dbReference>
<dbReference type="InterPro" id="IPR056501">
    <property type="entry name" value="NAD-bd_HRPKS_sdrA"/>
</dbReference>
<dbReference type="InterPro" id="IPR049551">
    <property type="entry name" value="PKS_DH_C"/>
</dbReference>
<dbReference type="InterPro" id="IPR036736">
    <property type="entry name" value="ACP-like_sf"/>
</dbReference>
<organism evidence="11 12">
    <name type="scientific">Rhypophila decipiens</name>
    <dbReference type="NCBI Taxonomy" id="261697"/>
    <lineage>
        <taxon>Eukaryota</taxon>
        <taxon>Fungi</taxon>
        <taxon>Dikarya</taxon>
        <taxon>Ascomycota</taxon>
        <taxon>Pezizomycotina</taxon>
        <taxon>Sordariomycetes</taxon>
        <taxon>Sordariomycetidae</taxon>
        <taxon>Sordariales</taxon>
        <taxon>Naviculisporaceae</taxon>
        <taxon>Rhypophila</taxon>
    </lineage>
</organism>
<keyword evidence="7" id="KW-0012">Acyltransferase</keyword>
<keyword evidence="12" id="KW-1185">Reference proteome</keyword>
<dbReference type="Pfam" id="PF08659">
    <property type="entry name" value="KR"/>
    <property type="match status" value="1"/>
</dbReference>
<dbReference type="Pfam" id="PF23297">
    <property type="entry name" value="ACP_SdgA_C"/>
    <property type="match status" value="1"/>
</dbReference>
<evidence type="ECO:0000256" key="1">
    <source>
        <dbReference type="ARBA" id="ARBA00022450"/>
    </source>
</evidence>
<dbReference type="SUPFAM" id="SSF50129">
    <property type="entry name" value="GroES-like"/>
    <property type="match status" value="1"/>
</dbReference>
<evidence type="ECO:0000256" key="6">
    <source>
        <dbReference type="ARBA" id="ARBA00023268"/>
    </source>
</evidence>